<evidence type="ECO:0000313" key="2">
    <source>
        <dbReference type="Proteomes" id="UP000298663"/>
    </source>
</evidence>
<protein>
    <submittedName>
        <fullName evidence="1">Uncharacterized protein</fullName>
    </submittedName>
</protein>
<dbReference type="AlphaFoldDB" id="A0A4U5PHW3"/>
<accession>A0A4U5PHW3</accession>
<sequence length="70" mass="7780">MTKGSPTDNNVELQLKWTECSSEAISPDRRSTHGQQLVLKTTKAMEGSGQVAYTFPQTSPKYTDDYKKAP</sequence>
<dbReference type="Proteomes" id="UP000298663">
    <property type="component" value="Unassembled WGS sequence"/>
</dbReference>
<name>A0A4U5PHW3_STECR</name>
<reference evidence="1 2" key="2">
    <citation type="journal article" date="2019" name="G3 (Bethesda)">
        <title>Hybrid Assembly of the Genome of the Entomopathogenic Nematode Steinernema carpocapsae Identifies the X-Chromosome.</title>
        <authorList>
            <person name="Serra L."/>
            <person name="Macchietto M."/>
            <person name="Macias-Munoz A."/>
            <person name="McGill C.J."/>
            <person name="Rodriguez I.M."/>
            <person name="Rodriguez B."/>
            <person name="Murad R."/>
            <person name="Mortazavi A."/>
        </authorList>
    </citation>
    <scope>NUCLEOTIDE SEQUENCE [LARGE SCALE GENOMIC DNA]</scope>
    <source>
        <strain evidence="1 2">ALL</strain>
    </source>
</reference>
<keyword evidence="2" id="KW-1185">Reference proteome</keyword>
<comment type="caution">
    <text evidence="1">The sequence shown here is derived from an EMBL/GenBank/DDBJ whole genome shotgun (WGS) entry which is preliminary data.</text>
</comment>
<evidence type="ECO:0000313" key="1">
    <source>
        <dbReference type="EMBL" id="TKR96130.1"/>
    </source>
</evidence>
<organism evidence="1 2">
    <name type="scientific">Steinernema carpocapsae</name>
    <name type="common">Entomopathogenic nematode</name>
    <dbReference type="NCBI Taxonomy" id="34508"/>
    <lineage>
        <taxon>Eukaryota</taxon>
        <taxon>Metazoa</taxon>
        <taxon>Ecdysozoa</taxon>
        <taxon>Nematoda</taxon>
        <taxon>Chromadorea</taxon>
        <taxon>Rhabditida</taxon>
        <taxon>Tylenchina</taxon>
        <taxon>Panagrolaimomorpha</taxon>
        <taxon>Strongyloidoidea</taxon>
        <taxon>Steinernematidae</taxon>
        <taxon>Steinernema</taxon>
    </lineage>
</organism>
<reference evidence="1 2" key="1">
    <citation type="journal article" date="2015" name="Genome Biol.">
        <title>Comparative genomics of Steinernema reveals deeply conserved gene regulatory networks.</title>
        <authorList>
            <person name="Dillman A.R."/>
            <person name="Macchietto M."/>
            <person name="Porter C.F."/>
            <person name="Rogers A."/>
            <person name="Williams B."/>
            <person name="Antoshechkin I."/>
            <person name="Lee M.M."/>
            <person name="Goodwin Z."/>
            <person name="Lu X."/>
            <person name="Lewis E.E."/>
            <person name="Goodrich-Blair H."/>
            <person name="Stock S.P."/>
            <person name="Adams B.J."/>
            <person name="Sternberg P.W."/>
            <person name="Mortazavi A."/>
        </authorList>
    </citation>
    <scope>NUCLEOTIDE SEQUENCE [LARGE SCALE GENOMIC DNA]</scope>
    <source>
        <strain evidence="1 2">ALL</strain>
    </source>
</reference>
<gene>
    <name evidence="1" type="ORF">L596_010193</name>
</gene>
<dbReference type="EMBL" id="AZBU02000002">
    <property type="protein sequence ID" value="TKR96130.1"/>
    <property type="molecule type" value="Genomic_DNA"/>
</dbReference>
<proteinExistence type="predicted"/>